<proteinExistence type="predicted"/>
<dbReference type="RefSeq" id="XP_022296557.1">
    <property type="nucleotide sequence ID" value="XM_022440849.1"/>
</dbReference>
<reference evidence="4 5" key="1">
    <citation type="submission" date="2025-04" db="UniProtKB">
        <authorList>
            <consortium name="RefSeq"/>
        </authorList>
    </citation>
    <scope>IDENTIFICATION</scope>
    <source>
        <tissue evidence="4 5">Whole sample</tissue>
    </source>
</reference>
<sequence>MEMRFAVLLLSELYICTLARGITWFEAQTLCRRYNQTLTLNKNESTNYYWTAFYKRTSNWIKIIGCYNELQLQPIIVHETDLQSSSPGFCQEICLGENLLLFAVQAIRCFCLLSDFSYLENQLDPLQCNYSCDNSVLLSKECGGMGTINVFLTDLFSLELEIKSDCLALQCGEDAKINDYSCQTYLFPICTLTKMSNTASVWRNGMDRCKYTGSYLIGNISLSDITMACASLNNYEPRWIGVVRDQYVKADTGEKIAERAYRFIRSCEKCIVKNDTPNCAYDTCNTSFSRSVFCSEIESRGTASTVDVEGPTSTNVKYTKRIEIQTDSLVVKIVVPVVVVLLLSICAIVVGIYHIRKKNLLKKNPNMDQNYSDLQGRLDSTAENQYDHLRNVVYENSIN</sequence>
<dbReference type="Proteomes" id="UP000694844">
    <property type="component" value="Chromosome 8"/>
</dbReference>
<protein>
    <submittedName>
        <fullName evidence="4 5">Uncharacterized protein LOC111106245</fullName>
    </submittedName>
</protein>
<evidence type="ECO:0000313" key="3">
    <source>
        <dbReference type="Proteomes" id="UP000694844"/>
    </source>
</evidence>
<keyword evidence="1" id="KW-0472">Membrane</keyword>
<keyword evidence="2" id="KW-0732">Signal</keyword>
<dbReference type="GeneID" id="111106245"/>
<dbReference type="AlphaFoldDB" id="A0A8B8AZH1"/>
<gene>
    <name evidence="4 5" type="primary">LOC111106245</name>
</gene>
<feature type="signal peptide" evidence="2">
    <location>
        <begin position="1"/>
        <end position="21"/>
    </location>
</feature>
<feature type="chain" id="PRO_5044665937" evidence="2">
    <location>
        <begin position="22"/>
        <end position="399"/>
    </location>
</feature>
<evidence type="ECO:0000256" key="2">
    <source>
        <dbReference type="SAM" id="SignalP"/>
    </source>
</evidence>
<keyword evidence="3" id="KW-1185">Reference proteome</keyword>
<keyword evidence="1" id="KW-1133">Transmembrane helix</keyword>
<evidence type="ECO:0000256" key="1">
    <source>
        <dbReference type="SAM" id="Phobius"/>
    </source>
</evidence>
<name>A0A8B8AZH1_CRAVI</name>
<organism evidence="3 4">
    <name type="scientific">Crassostrea virginica</name>
    <name type="common">Eastern oyster</name>
    <dbReference type="NCBI Taxonomy" id="6565"/>
    <lineage>
        <taxon>Eukaryota</taxon>
        <taxon>Metazoa</taxon>
        <taxon>Spiralia</taxon>
        <taxon>Lophotrochozoa</taxon>
        <taxon>Mollusca</taxon>
        <taxon>Bivalvia</taxon>
        <taxon>Autobranchia</taxon>
        <taxon>Pteriomorphia</taxon>
        <taxon>Ostreida</taxon>
        <taxon>Ostreoidea</taxon>
        <taxon>Ostreidae</taxon>
        <taxon>Crassostrea</taxon>
    </lineage>
</organism>
<keyword evidence="1" id="KW-0812">Transmembrane</keyword>
<accession>A0A8B8AZH1</accession>
<feature type="transmembrane region" description="Helical" evidence="1">
    <location>
        <begin position="329"/>
        <end position="353"/>
    </location>
</feature>
<evidence type="ECO:0000313" key="4">
    <source>
        <dbReference type="RefSeq" id="XP_022296557.1"/>
    </source>
</evidence>
<dbReference type="OrthoDB" id="6175550at2759"/>
<dbReference type="RefSeq" id="XP_022296559.1">
    <property type="nucleotide sequence ID" value="XM_022440851.1"/>
</dbReference>
<dbReference type="KEGG" id="cvn:111106245"/>
<evidence type="ECO:0000313" key="5">
    <source>
        <dbReference type="RefSeq" id="XP_022296559.1"/>
    </source>
</evidence>